<dbReference type="EMBL" id="BAABFR010000028">
    <property type="protein sequence ID" value="GAA4392359.1"/>
    <property type="molecule type" value="Genomic_DNA"/>
</dbReference>
<gene>
    <name evidence="8" type="ORF">GCM10023147_22130</name>
</gene>
<name>A0ABP8JL90_9ACTN</name>
<dbReference type="InterPro" id="IPR011701">
    <property type="entry name" value="MFS"/>
</dbReference>
<evidence type="ECO:0000256" key="3">
    <source>
        <dbReference type="ARBA" id="ARBA00022692"/>
    </source>
</evidence>
<feature type="transmembrane region" description="Helical" evidence="6">
    <location>
        <begin position="176"/>
        <end position="196"/>
    </location>
</feature>
<dbReference type="InterPro" id="IPR020846">
    <property type="entry name" value="MFS_dom"/>
</dbReference>
<comment type="caution">
    <text evidence="8">The sequence shown here is derived from an EMBL/GenBank/DDBJ whole genome shotgun (WGS) entry which is preliminary data.</text>
</comment>
<dbReference type="CDD" id="cd17324">
    <property type="entry name" value="MFS_NepI_like"/>
    <property type="match status" value="1"/>
</dbReference>
<keyword evidence="2" id="KW-1003">Cell membrane</keyword>
<feature type="transmembrane region" description="Helical" evidence="6">
    <location>
        <begin position="251"/>
        <end position="270"/>
    </location>
</feature>
<evidence type="ECO:0000256" key="1">
    <source>
        <dbReference type="ARBA" id="ARBA00004651"/>
    </source>
</evidence>
<protein>
    <submittedName>
        <fullName evidence="8">MFS transporter</fullName>
    </submittedName>
</protein>
<feature type="transmembrane region" description="Helical" evidence="6">
    <location>
        <begin position="282"/>
        <end position="304"/>
    </location>
</feature>
<feature type="transmembrane region" description="Helical" evidence="6">
    <location>
        <begin position="341"/>
        <end position="362"/>
    </location>
</feature>
<feature type="transmembrane region" description="Helical" evidence="6">
    <location>
        <begin position="310"/>
        <end position="329"/>
    </location>
</feature>
<dbReference type="Proteomes" id="UP001500635">
    <property type="component" value="Unassembled WGS sequence"/>
</dbReference>
<evidence type="ECO:0000256" key="6">
    <source>
        <dbReference type="SAM" id="Phobius"/>
    </source>
</evidence>
<organism evidence="8 9">
    <name type="scientific">Tsukamurella soli</name>
    <dbReference type="NCBI Taxonomy" id="644556"/>
    <lineage>
        <taxon>Bacteria</taxon>
        <taxon>Bacillati</taxon>
        <taxon>Actinomycetota</taxon>
        <taxon>Actinomycetes</taxon>
        <taxon>Mycobacteriales</taxon>
        <taxon>Tsukamurellaceae</taxon>
        <taxon>Tsukamurella</taxon>
    </lineage>
</organism>
<feature type="transmembrane region" description="Helical" evidence="6">
    <location>
        <begin position="217"/>
        <end position="245"/>
    </location>
</feature>
<dbReference type="Pfam" id="PF07690">
    <property type="entry name" value="MFS_1"/>
    <property type="match status" value="1"/>
</dbReference>
<reference evidence="9" key="1">
    <citation type="journal article" date="2019" name="Int. J. Syst. Evol. Microbiol.">
        <title>The Global Catalogue of Microorganisms (GCM) 10K type strain sequencing project: providing services to taxonomists for standard genome sequencing and annotation.</title>
        <authorList>
            <consortium name="The Broad Institute Genomics Platform"/>
            <consortium name="The Broad Institute Genome Sequencing Center for Infectious Disease"/>
            <person name="Wu L."/>
            <person name="Ma J."/>
        </authorList>
    </citation>
    <scope>NUCLEOTIDE SEQUENCE [LARGE SCALE GENOMIC DNA]</scope>
    <source>
        <strain evidence="9">JCM 17688</strain>
    </source>
</reference>
<dbReference type="PROSITE" id="PS50850">
    <property type="entry name" value="MFS"/>
    <property type="match status" value="1"/>
</dbReference>
<dbReference type="RefSeq" id="WP_344995155.1">
    <property type="nucleotide sequence ID" value="NZ_BAABFR010000028.1"/>
</dbReference>
<keyword evidence="5 6" id="KW-0472">Membrane</keyword>
<feature type="transmembrane region" description="Helical" evidence="6">
    <location>
        <begin position="60"/>
        <end position="79"/>
    </location>
</feature>
<evidence type="ECO:0000256" key="2">
    <source>
        <dbReference type="ARBA" id="ARBA00022475"/>
    </source>
</evidence>
<keyword evidence="3 6" id="KW-0812">Transmembrane</keyword>
<evidence type="ECO:0000259" key="7">
    <source>
        <dbReference type="PROSITE" id="PS50850"/>
    </source>
</evidence>
<sequence length="416" mass="42004">MQTSITAPQSPATRSLRESMPGLLTLAVAACLAVTTEMLPVGLLPTIARSFDVSTSRTGLVVTVYAVLVAVCSVPLAIVTRRLPRKPLILATTAVYLLSNTVIALAPSFSVVLAGRVVGGLSHALFFAVCIGYVPRIVNAQQVGRGLAIVGGGGSVGFVFGIPLSTAVGSALGWRAAFLTVAAALAVALVRLAATLPAVPGSTARMNGVNRRARGDLGIVVVSDALAFLGHYTVYTYITVVLLAAGVHQTWTGPLLMVFGFCGLIGLWGAGRAIDRRPRGTVLAVLAVLGGGLVCVGVAQYWMIATIAAVALWTGSFGGVSSMYQAAAVRALPDAPEIAGAWINSASNVGIGLGAALGGVLLETSSPITSLALVGAVLAVAGLGVAAAGKRAFPCAGYRGSHGDVVEVVALVEVGE</sequence>
<comment type="subcellular location">
    <subcellularLocation>
        <location evidence="1">Cell membrane</location>
        <topology evidence="1">Multi-pass membrane protein</topology>
    </subcellularLocation>
</comment>
<evidence type="ECO:0000256" key="5">
    <source>
        <dbReference type="ARBA" id="ARBA00023136"/>
    </source>
</evidence>
<feature type="transmembrane region" description="Helical" evidence="6">
    <location>
        <begin position="88"/>
        <end position="107"/>
    </location>
</feature>
<feature type="transmembrane region" description="Helical" evidence="6">
    <location>
        <begin position="146"/>
        <end position="164"/>
    </location>
</feature>
<dbReference type="PANTHER" id="PTHR43124:SF3">
    <property type="entry name" value="CHLORAMPHENICOL EFFLUX PUMP RV0191"/>
    <property type="match status" value="1"/>
</dbReference>
<keyword evidence="4 6" id="KW-1133">Transmembrane helix</keyword>
<dbReference type="InterPro" id="IPR050189">
    <property type="entry name" value="MFS_Efflux_Transporters"/>
</dbReference>
<dbReference type="PANTHER" id="PTHR43124">
    <property type="entry name" value="PURINE EFFLUX PUMP PBUE"/>
    <property type="match status" value="1"/>
</dbReference>
<evidence type="ECO:0000256" key="4">
    <source>
        <dbReference type="ARBA" id="ARBA00022989"/>
    </source>
</evidence>
<dbReference type="Gene3D" id="1.20.1250.20">
    <property type="entry name" value="MFS general substrate transporter like domains"/>
    <property type="match status" value="1"/>
</dbReference>
<proteinExistence type="predicted"/>
<accession>A0ABP8JL90</accession>
<feature type="domain" description="Major facilitator superfamily (MFS) profile" evidence="7">
    <location>
        <begin position="22"/>
        <end position="393"/>
    </location>
</feature>
<dbReference type="SUPFAM" id="SSF103473">
    <property type="entry name" value="MFS general substrate transporter"/>
    <property type="match status" value="1"/>
</dbReference>
<feature type="transmembrane region" description="Helical" evidence="6">
    <location>
        <begin position="368"/>
        <end position="389"/>
    </location>
</feature>
<evidence type="ECO:0000313" key="9">
    <source>
        <dbReference type="Proteomes" id="UP001500635"/>
    </source>
</evidence>
<keyword evidence="9" id="KW-1185">Reference proteome</keyword>
<feature type="transmembrane region" description="Helical" evidence="6">
    <location>
        <begin position="113"/>
        <end position="134"/>
    </location>
</feature>
<dbReference type="InterPro" id="IPR036259">
    <property type="entry name" value="MFS_trans_sf"/>
</dbReference>
<evidence type="ECO:0000313" key="8">
    <source>
        <dbReference type="EMBL" id="GAA4392359.1"/>
    </source>
</evidence>